<keyword evidence="3" id="KW-0238">DNA-binding</keyword>
<sequence length="163" mass="18331">MDSRCRIDPAEEARRRQAVMDGLGVYDAEWALSKVLMQSDVQAGQNQLLLTKEAVRASHIPELFPELKELRGNGLNAENRVLVKVLDAEGREKVVSLRYLNSGKAYRVIGSNWRRLVDESRMCKGDRLDFYTCRRGDGERCLFLFRSHGSGAGGTSRSNSLVL</sequence>
<dbReference type="Gene3D" id="2.40.330.10">
    <property type="entry name" value="DNA-binding pseudobarrel domain"/>
    <property type="match status" value="1"/>
</dbReference>
<reference evidence="6" key="3">
    <citation type="submission" date="2022-06" db="UniProtKB">
        <authorList>
            <consortium name="EnsemblPlants"/>
        </authorList>
    </citation>
    <scope>IDENTIFICATION</scope>
</reference>
<evidence type="ECO:0000256" key="3">
    <source>
        <dbReference type="ARBA" id="ARBA00023125"/>
    </source>
</evidence>
<proteinExistence type="predicted"/>
<dbReference type="AlphaFoldDB" id="A0A8R7R6B3"/>
<name>A0A8R7R6B3_TRIUA</name>
<dbReference type="PANTHER" id="PTHR34397:SF19">
    <property type="entry name" value="TF-B3 DOMAIN-CONTAINING PROTEIN"/>
    <property type="match status" value="1"/>
</dbReference>
<dbReference type="InterPro" id="IPR015300">
    <property type="entry name" value="DNA-bd_pseudobarrel_sf"/>
</dbReference>
<evidence type="ECO:0000256" key="1">
    <source>
        <dbReference type="ARBA" id="ARBA00004123"/>
    </source>
</evidence>
<keyword evidence="7" id="KW-1185">Reference proteome</keyword>
<dbReference type="Proteomes" id="UP000015106">
    <property type="component" value="Chromosome 7"/>
</dbReference>
<keyword evidence="2" id="KW-0805">Transcription regulation</keyword>
<protein>
    <recommendedName>
        <fullName evidence="8">TF-B3 domain-containing protein</fullName>
    </recommendedName>
</protein>
<evidence type="ECO:0000313" key="6">
    <source>
        <dbReference type="EnsemblPlants" id="TuG1812G0700005526.01.T01"/>
    </source>
</evidence>
<dbReference type="GO" id="GO:0003677">
    <property type="term" value="F:DNA binding"/>
    <property type="evidence" value="ECO:0007669"/>
    <property type="project" value="UniProtKB-KW"/>
</dbReference>
<dbReference type="SUPFAM" id="SSF101936">
    <property type="entry name" value="DNA-binding pseudobarrel domain"/>
    <property type="match status" value="1"/>
</dbReference>
<accession>A0A8R7R6B3</accession>
<dbReference type="EnsemblPlants" id="TuG1812G0700005526.01.T01">
    <property type="protein sequence ID" value="TuG1812G0700005526.01.T01"/>
    <property type="gene ID" value="TuG1812G0700005526.01"/>
</dbReference>
<evidence type="ECO:0008006" key="8">
    <source>
        <dbReference type="Google" id="ProtNLM"/>
    </source>
</evidence>
<dbReference type="Gramene" id="TuG1812G0700005526.01.T01">
    <property type="protein sequence ID" value="TuG1812G0700005526.01.T01"/>
    <property type="gene ID" value="TuG1812G0700005526.01"/>
</dbReference>
<evidence type="ECO:0000313" key="7">
    <source>
        <dbReference type="Proteomes" id="UP000015106"/>
    </source>
</evidence>
<dbReference type="PANTHER" id="PTHR34397">
    <property type="entry name" value="OS05G0237600 PROTEIN"/>
    <property type="match status" value="1"/>
</dbReference>
<organism evidence="6 7">
    <name type="scientific">Triticum urartu</name>
    <name type="common">Red wild einkorn</name>
    <name type="synonym">Crithodium urartu</name>
    <dbReference type="NCBI Taxonomy" id="4572"/>
    <lineage>
        <taxon>Eukaryota</taxon>
        <taxon>Viridiplantae</taxon>
        <taxon>Streptophyta</taxon>
        <taxon>Embryophyta</taxon>
        <taxon>Tracheophyta</taxon>
        <taxon>Spermatophyta</taxon>
        <taxon>Magnoliopsida</taxon>
        <taxon>Liliopsida</taxon>
        <taxon>Poales</taxon>
        <taxon>Poaceae</taxon>
        <taxon>BOP clade</taxon>
        <taxon>Pooideae</taxon>
        <taxon>Triticodae</taxon>
        <taxon>Triticeae</taxon>
        <taxon>Triticinae</taxon>
        <taxon>Triticum</taxon>
    </lineage>
</organism>
<keyword evidence="5" id="KW-0539">Nucleus</keyword>
<reference evidence="7" key="1">
    <citation type="journal article" date="2013" name="Nature">
        <title>Draft genome of the wheat A-genome progenitor Triticum urartu.</title>
        <authorList>
            <person name="Ling H.Q."/>
            <person name="Zhao S."/>
            <person name="Liu D."/>
            <person name="Wang J."/>
            <person name="Sun H."/>
            <person name="Zhang C."/>
            <person name="Fan H."/>
            <person name="Li D."/>
            <person name="Dong L."/>
            <person name="Tao Y."/>
            <person name="Gao C."/>
            <person name="Wu H."/>
            <person name="Li Y."/>
            <person name="Cui Y."/>
            <person name="Guo X."/>
            <person name="Zheng S."/>
            <person name="Wang B."/>
            <person name="Yu K."/>
            <person name="Liang Q."/>
            <person name="Yang W."/>
            <person name="Lou X."/>
            <person name="Chen J."/>
            <person name="Feng M."/>
            <person name="Jian J."/>
            <person name="Zhang X."/>
            <person name="Luo G."/>
            <person name="Jiang Y."/>
            <person name="Liu J."/>
            <person name="Wang Z."/>
            <person name="Sha Y."/>
            <person name="Zhang B."/>
            <person name="Wu H."/>
            <person name="Tang D."/>
            <person name="Shen Q."/>
            <person name="Xue P."/>
            <person name="Zou S."/>
            <person name="Wang X."/>
            <person name="Liu X."/>
            <person name="Wang F."/>
            <person name="Yang Y."/>
            <person name="An X."/>
            <person name="Dong Z."/>
            <person name="Zhang K."/>
            <person name="Zhang X."/>
            <person name="Luo M.C."/>
            <person name="Dvorak J."/>
            <person name="Tong Y."/>
            <person name="Wang J."/>
            <person name="Yang H."/>
            <person name="Li Z."/>
            <person name="Wang D."/>
            <person name="Zhang A."/>
            <person name="Wang J."/>
        </authorList>
    </citation>
    <scope>NUCLEOTIDE SEQUENCE</scope>
    <source>
        <strain evidence="7">cv. G1812</strain>
    </source>
</reference>
<keyword evidence="4" id="KW-0804">Transcription</keyword>
<evidence type="ECO:0000256" key="2">
    <source>
        <dbReference type="ARBA" id="ARBA00023015"/>
    </source>
</evidence>
<dbReference type="GO" id="GO:0005634">
    <property type="term" value="C:nucleus"/>
    <property type="evidence" value="ECO:0007669"/>
    <property type="project" value="UniProtKB-SubCell"/>
</dbReference>
<reference evidence="6" key="2">
    <citation type="submission" date="2018-03" db="EMBL/GenBank/DDBJ databases">
        <title>The Triticum urartu genome reveals the dynamic nature of wheat genome evolution.</title>
        <authorList>
            <person name="Ling H."/>
            <person name="Ma B."/>
            <person name="Shi X."/>
            <person name="Liu H."/>
            <person name="Dong L."/>
            <person name="Sun H."/>
            <person name="Cao Y."/>
            <person name="Gao Q."/>
            <person name="Zheng S."/>
            <person name="Li Y."/>
            <person name="Yu Y."/>
            <person name="Du H."/>
            <person name="Qi M."/>
            <person name="Li Y."/>
            <person name="Yu H."/>
            <person name="Cui Y."/>
            <person name="Wang N."/>
            <person name="Chen C."/>
            <person name="Wu H."/>
            <person name="Zhao Y."/>
            <person name="Zhang J."/>
            <person name="Li Y."/>
            <person name="Zhou W."/>
            <person name="Zhang B."/>
            <person name="Hu W."/>
            <person name="Eijk M."/>
            <person name="Tang J."/>
            <person name="Witsenboer H."/>
            <person name="Zhao S."/>
            <person name="Li Z."/>
            <person name="Zhang A."/>
            <person name="Wang D."/>
            <person name="Liang C."/>
        </authorList>
    </citation>
    <scope>NUCLEOTIDE SEQUENCE [LARGE SCALE GENOMIC DNA]</scope>
    <source>
        <strain evidence="6">cv. G1812</strain>
    </source>
</reference>
<evidence type="ECO:0000256" key="5">
    <source>
        <dbReference type="ARBA" id="ARBA00023242"/>
    </source>
</evidence>
<evidence type="ECO:0000256" key="4">
    <source>
        <dbReference type="ARBA" id="ARBA00023163"/>
    </source>
</evidence>
<comment type="subcellular location">
    <subcellularLocation>
        <location evidence="1">Nucleus</location>
    </subcellularLocation>
</comment>